<evidence type="ECO:0000256" key="1">
    <source>
        <dbReference type="ARBA" id="ARBA00022690"/>
    </source>
</evidence>
<keyword evidence="3" id="KW-0732">Signal</keyword>
<evidence type="ECO:0000313" key="5">
    <source>
        <dbReference type="EMBL" id="CAD7093599.1"/>
    </source>
</evidence>
<feature type="domain" description="TIL" evidence="4">
    <location>
        <begin position="49"/>
        <end position="109"/>
    </location>
</feature>
<dbReference type="AlphaFoldDB" id="A0A7R8V6Z9"/>
<accession>A0A7R8V6Z9</accession>
<reference evidence="5 6" key="1">
    <citation type="submission" date="2020-11" db="EMBL/GenBank/DDBJ databases">
        <authorList>
            <person name="Wallbank WR R."/>
            <person name="Pardo Diaz C."/>
            <person name="Kozak K."/>
            <person name="Martin S."/>
            <person name="Jiggins C."/>
            <person name="Moest M."/>
            <person name="Warren A I."/>
            <person name="Generalovic N T."/>
            <person name="Byers J.R.P. K."/>
            <person name="Montejo-Kovacevich G."/>
            <person name="Yen C E."/>
        </authorList>
    </citation>
    <scope>NUCLEOTIDE SEQUENCE [LARGE SCALE GENOMIC DNA]</scope>
</reference>
<dbReference type="OrthoDB" id="6236007at2759"/>
<evidence type="ECO:0000313" key="6">
    <source>
        <dbReference type="Proteomes" id="UP000594454"/>
    </source>
</evidence>
<keyword evidence="1" id="KW-0646">Protease inhibitor</keyword>
<protein>
    <recommendedName>
        <fullName evidence="4">TIL domain-containing protein</fullName>
    </recommendedName>
</protein>
<dbReference type="PANTHER" id="PTHR23259">
    <property type="entry name" value="RIDDLE"/>
    <property type="match status" value="1"/>
</dbReference>
<dbReference type="Gene3D" id="2.10.25.10">
    <property type="entry name" value="Laminin"/>
    <property type="match status" value="1"/>
</dbReference>
<evidence type="ECO:0000256" key="2">
    <source>
        <dbReference type="ARBA" id="ARBA00023157"/>
    </source>
</evidence>
<dbReference type="InParanoid" id="A0A7R8V6Z9"/>
<keyword evidence="6" id="KW-1185">Reference proteome</keyword>
<organism evidence="5 6">
    <name type="scientific">Hermetia illucens</name>
    <name type="common">Black soldier fly</name>
    <dbReference type="NCBI Taxonomy" id="343691"/>
    <lineage>
        <taxon>Eukaryota</taxon>
        <taxon>Metazoa</taxon>
        <taxon>Ecdysozoa</taxon>
        <taxon>Arthropoda</taxon>
        <taxon>Hexapoda</taxon>
        <taxon>Insecta</taxon>
        <taxon>Pterygota</taxon>
        <taxon>Neoptera</taxon>
        <taxon>Endopterygota</taxon>
        <taxon>Diptera</taxon>
        <taxon>Brachycera</taxon>
        <taxon>Stratiomyomorpha</taxon>
        <taxon>Stratiomyidae</taxon>
        <taxon>Hermetiinae</taxon>
        <taxon>Hermetia</taxon>
    </lineage>
</organism>
<dbReference type="SUPFAM" id="SSF57567">
    <property type="entry name" value="Serine protease inhibitors"/>
    <property type="match status" value="1"/>
</dbReference>
<feature type="signal peptide" evidence="3">
    <location>
        <begin position="1"/>
        <end position="22"/>
    </location>
</feature>
<dbReference type="CDD" id="cd19941">
    <property type="entry name" value="TIL"/>
    <property type="match status" value="1"/>
</dbReference>
<gene>
    <name evidence="5" type="ORF">HERILL_LOCUS15873</name>
</gene>
<evidence type="ECO:0000259" key="4">
    <source>
        <dbReference type="Pfam" id="PF01826"/>
    </source>
</evidence>
<dbReference type="Proteomes" id="UP000594454">
    <property type="component" value="Chromosome 6"/>
</dbReference>
<dbReference type="GO" id="GO:0030414">
    <property type="term" value="F:peptidase inhibitor activity"/>
    <property type="evidence" value="ECO:0007669"/>
    <property type="project" value="UniProtKB-KW"/>
</dbReference>
<proteinExistence type="predicted"/>
<sequence length="116" mass="12464">MKFLIAFTILLFAALIAPSTDASPGAILDISLNKYTLIVFINHFIHRDCAENEVYTTCGNVGCQPTCAMSLKGTKCIGIIGRCGHGCYCKDGYVRLSSEGGRCVLIADCAQYDSSN</sequence>
<dbReference type="Pfam" id="PF01826">
    <property type="entry name" value="TIL"/>
    <property type="match status" value="1"/>
</dbReference>
<keyword evidence="2" id="KW-1015">Disulfide bond</keyword>
<feature type="chain" id="PRO_5031470872" description="TIL domain-containing protein" evidence="3">
    <location>
        <begin position="23"/>
        <end position="116"/>
    </location>
</feature>
<dbReference type="InterPro" id="IPR002919">
    <property type="entry name" value="TIL_dom"/>
</dbReference>
<dbReference type="PANTHER" id="PTHR23259:SF70">
    <property type="entry name" value="ACCESSORY GLAND PROTEIN ACP62F-RELATED"/>
    <property type="match status" value="1"/>
</dbReference>
<evidence type="ECO:0000256" key="3">
    <source>
        <dbReference type="SAM" id="SignalP"/>
    </source>
</evidence>
<name>A0A7R8V6Z9_HERIL</name>
<dbReference type="InterPro" id="IPR051368">
    <property type="entry name" value="SerProtInhib-TIL_Domain"/>
</dbReference>
<dbReference type="EMBL" id="LR899014">
    <property type="protein sequence ID" value="CAD7093599.1"/>
    <property type="molecule type" value="Genomic_DNA"/>
</dbReference>
<dbReference type="InterPro" id="IPR036084">
    <property type="entry name" value="Ser_inhib-like_sf"/>
</dbReference>